<evidence type="ECO:0000256" key="2">
    <source>
        <dbReference type="SAM" id="SignalP"/>
    </source>
</evidence>
<feature type="region of interest" description="Disordered" evidence="1">
    <location>
        <begin position="97"/>
        <end position="117"/>
    </location>
</feature>
<proteinExistence type="predicted"/>
<dbReference type="Proteomes" id="UP000814243">
    <property type="component" value="Unassembled WGS sequence"/>
</dbReference>
<organism evidence="3 4">
    <name type="scientific">Spodoptera exigua</name>
    <name type="common">Beet armyworm</name>
    <name type="synonym">Noctua fulgens</name>
    <dbReference type="NCBI Taxonomy" id="7107"/>
    <lineage>
        <taxon>Eukaryota</taxon>
        <taxon>Metazoa</taxon>
        <taxon>Ecdysozoa</taxon>
        <taxon>Arthropoda</taxon>
        <taxon>Hexapoda</taxon>
        <taxon>Insecta</taxon>
        <taxon>Pterygota</taxon>
        <taxon>Neoptera</taxon>
        <taxon>Endopterygota</taxon>
        <taxon>Lepidoptera</taxon>
        <taxon>Glossata</taxon>
        <taxon>Ditrysia</taxon>
        <taxon>Noctuoidea</taxon>
        <taxon>Noctuidae</taxon>
        <taxon>Amphipyrinae</taxon>
        <taxon>Spodoptera</taxon>
    </lineage>
</organism>
<evidence type="ECO:0008006" key="5">
    <source>
        <dbReference type="Google" id="ProtNLM"/>
    </source>
</evidence>
<accession>A0A922MPU5</accession>
<keyword evidence="2" id="KW-0732">Signal</keyword>
<feature type="chain" id="PRO_5036720639" description="Seminal fluid protein" evidence="2">
    <location>
        <begin position="21"/>
        <end position="246"/>
    </location>
</feature>
<evidence type="ECO:0000313" key="3">
    <source>
        <dbReference type="EMBL" id="KAH9641290.1"/>
    </source>
</evidence>
<evidence type="ECO:0000313" key="4">
    <source>
        <dbReference type="Proteomes" id="UP000814243"/>
    </source>
</evidence>
<gene>
    <name evidence="3" type="ORF">HF086_005771</name>
</gene>
<comment type="caution">
    <text evidence="3">The sequence shown here is derived from an EMBL/GenBank/DDBJ whole genome shotgun (WGS) entry which is preliminary data.</text>
</comment>
<name>A0A922MPU5_SPOEX</name>
<reference evidence="3" key="1">
    <citation type="journal article" date="2021" name="G3 (Bethesda)">
        <title>Genome and transcriptome analysis of the beet armyworm Spodoptera exigua reveals targets for pest control. .</title>
        <authorList>
            <person name="Simon S."/>
            <person name="Breeschoten T."/>
            <person name="Jansen H.J."/>
            <person name="Dirks R.P."/>
            <person name="Schranz M.E."/>
            <person name="Ros V.I.D."/>
        </authorList>
    </citation>
    <scope>NUCLEOTIDE SEQUENCE</scope>
    <source>
        <strain evidence="3">TB_SE_WUR_2020</strain>
    </source>
</reference>
<evidence type="ECO:0000256" key="1">
    <source>
        <dbReference type="SAM" id="MobiDB-lite"/>
    </source>
</evidence>
<sequence>MSSLMILFLVLLALIGPLKTVESTPLEYLDVNQILELFKQQNLADSDKHFRQDESDSEPYSDYDLIHYLPDKGDRDNANLKKQSIIDLIESVANEKKGRPQNNNIRKKKLNRDLNTYKSRNDKRDVLQSNLLQNLVIDELLSRGLKEEEIKARSRDYLLSKMKPNRVRPPFSLKSNRINIRHIHKRPTRLEDYSKILVVLIPQSYRQSKNEHFLNDLISKILSLSWPKSKKYRHTLGNIFRIKDLM</sequence>
<protein>
    <recommendedName>
        <fullName evidence="5">Seminal fluid protein</fullName>
    </recommendedName>
</protein>
<dbReference type="EMBL" id="JACEFF010000244">
    <property type="protein sequence ID" value="KAH9641290.1"/>
    <property type="molecule type" value="Genomic_DNA"/>
</dbReference>
<dbReference type="AlphaFoldDB" id="A0A922MPU5"/>
<feature type="signal peptide" evidence="2">
    <location>
        <begin position="1"/>
        <end position="20"/>
    </location>
</feature>